<evidence type="ECO:0000256" key="14">
    <source>
        <dbReference type="RuleBase" id="RU364025"/>
    </source>
</evidence>
<evidence type="ECO:0000256" key="3">
    <source>
        <dbReference type="ARBA" id="ARBA00022511"/>
    </source>
</evidence>
<evidence type="ECO:0000256" key="10">
    <source>
        <dbReference type="ARBA" id="ARBA00023026"/>
    </source>
</evidence>
<dbReference type="Gene3D" id="2.60.40.1430">
    <property type="entry name" value="Perfringolysin, domain 4"/>
    <property type="match status" value="1"/>
</dbReference>
<dbReference type="SUPFAM" id="SSF56978">
    <property type="entry name" value="Perfringolysin"/>
    <property type="match status" value="1"/>
</dbReference>
<comment type="subcellular location">
    <subcellularLocation>
        <location evidence="14">Secreted</location>
    </subcellularLocation>
    <subcellularLocation>
        <location evidence="14">Host cell membrane</location>
        <topology evidence="14">Multi-pass membrane protein</topology>
    </subcellularLocation>
</comment>
<reference evidence="16 17" key="1">
    <citation type="journal article" date="2009" name="PLoS ONE">
        <title>Rapid evolution of virulence and drug resistance in the emerging zoonotic pathogen Streptococcus suis.</title>
        <authorList>
            <person name="Holden M.T.G."/>
            <person name="Hauser H."/>
            <person name="Sanders M."/>
            <person name="Ngo T.H."/>
            <person name="Cherevach I."/>
            <person name="Cronin A."/>
            <person name="Goodhead I."/>
            <person name="Mungall K."/>
            <person name="Quail M.A."/>
            <person name="Price C."/>
            <person name="Rabbinowitsch E."/>
            <person name="Sharp S."/>
            <person name="Croucher N.J."/>
            <person name="Chieu T.B."/>
            <person name="Mai N.T.H."/>
            <person name="Diep T.S."/>
            <person name="Chinh N.T."/>
            <person name="Kehoe M."/>
            <person name="Leigh J.A."/>
            <person name="Ward P.N."/>
            <person name="Dowson C.G."/>
            <person name="Whatmore A.M."/>
            <person name="Chanter N."/>
            <person name="Iversen P."/>
            <person name="Gottschalk M."/>
            <person name="Slater J.D."/>
            <person name="Smith H.E."/>
            <person name="Spratt B.G."/>
            <person name="Xu J."/>
            <person name="Ye C."/>
            <person name="Bentley S."/>
            <person name="Barrell B.G."/>
            <person name="Schultsz C."/>
            <person name="Maskell D.J."/>
            <person name="Parkhill J."/>
        </authorList>
    </citation>
    <scope>NUCLEOTIDE SEQUENCE [LARGE SCALE GENOMIC DNA]</scope>
    <source>
        <strain evidence="16 17">BM407</strain>
    </source>
</reference>
<dbReference type="EMBL" id="FM252032">
    <property type="protein sequence ID" value="CAZ55392.1"/>
    <property type="molecule type" value="Genomic_DNA"/>
</dbReference>
<keyword evidence="3 14" id="KW-1032">Host cell membrane</keyword>
<dbReference type="InterPro" id="IPR035390">
    <property type="entry name" value="Thiol_cytolys_C"/>
</dbReference>
<dbReference type="AlphaFoldDB" id="A0A0H3MU02"/>
<dbReference type="GeneID" id="8154978"/>
<keyword evidence="12 14" id="KW-0472">Membrane</keyword>
<evidence type="ECO:0000256" key="4">
    <source>
        <dbReference type="ARBA" id="ARBA00022525"/>
    </source>
</evidence>
<dbReference type="InterPro" id="IPR036359">
    <property type="entry name" value="Thiol_cytolysin_sf"/>
</dbReference>
<keyword evidence="2 14" id="KW-1134">Transmembrane beta strand</keyword>
<evidence type="ECO:0000256" key="5">
    <source>
        <dbReference type="ARBA" id="ARBA00022656"/>
    </source>
</evidence>
<dbReference type="GO" id="GO:0090729">
    <property type="term" value="F:toxin activity"/>
    <property type="evidence" value="ECO:0007669"/>
    <property type="project" value="UniProtKB-KW"/>
</dbReference>
<dbReference type="Gene3D" id="3.40.30.40">
    <property type="entry name" value="Perfringolysin"/>
    <property type="match status" value="1"/>
</dbReference>
<evidence type="ECO:0000256" key="1">
    <source>
        <dbReference type="ARBA" id="ARBA00008503"/>
    </source>
</evidence>
<evidence type="ECO:0000256" key="2">
    <source>
        <dbReference type="ARBA" id="ARBA00022452"/>
    </source>
</evidence>
<evidence type="ECO:0000256" key="9">
    <source>
        <dbReference type="ARBA" id="ARBA00022870"/>
    </source>
</evidence>
<evidence type="ECO:0000256" key="11">
    <source>
        <dbReference type="ARBA" id="ARBA00023121"/>
    </source>
</evidence>
<dbReference type="HOGENOM" id="CLU_026912_1_0_9"/>
<sequence>MRKSSHLILSSIVSLALVGVTPLSVLADSKQDINQYFQSLTYEPQEILTNEGEYIDNPPATTGMLENGRFVVLRREKKNITNNSADIAVIDAKAANIYPGALLRADQNLLDNNPTLISIERGDLTLSLNLPGLANGDSHTVVNSPTRSTVRTGVNNLLSKWNNTYAGEYGNTQAELQYDETMAYSMSQLKTKFGTSFEKIAVPLDINFDAVNSGEKQVQIVNFKQIYYTVSVDEPESPSKLFAEGTTVEDLKRNGITDEVPPVYVSSVSYGRSMFIKLETSSRSTQVQAAFKAAIKGVDISGNAEYQDILKNTSFSAYIFGGDAGSAATVVSGNIETLKKIIEEGARYGKLNPGVPISYSTNFVKDNRPAQILSNSEYIETTSTVHNSSALTLDHSGAYVAKYNITWEEVSYNEAGEEVWEPKAWDKNGVNLTSHWSETIQIPGNARNLHVNIQECTGLAWEWWRTVYDKDLPLVGQRKITIWGTTLYPQYADEVIE</sequence>
<keyword evidence="10" id="KW-0843">Virulence</keyword>
<gene>
    <name evidence="16" type="primary">sly</name>
    <name evidence="16" type="ordered locus">SSUBM407_0558</name>
</gene>
<evidence type="ECO:0000256" key="6">
    <source>
        <dbReference type="ARBA" id="ARBA00022692"/>
    </source>
</evidence>
<keyword evidence="7 14" id="KW-0354">Hemolysis</keyword>
<evidence type="ECO:0000256" key="8">
    <source>
        <dbReference type="ARBA" id="ARBA00022852"/>
    </source>
</evidence>
<evidence type="ECO:0000256" key="12">
    <source>
        <dbReference type="ARBA" id="ARBA00023136"/>
    </source>
</evidence>
<dbReference type="GO" id="GO:0005576">
    <property type="term" value="C:extracellular region"/>
    <property type="evidence" value="ECO:0007669"/>
    <property type="project" value="UniProtKB-SubCell"/>
</dbReference>
<name>A0A0H3MU02_STRS4</name>
<dbReference type="Pfam" id="PF01289">
    <property type="entry name" value="Thiol_cytolysin"/>
    <property type="match status" value="1"/>
</dbReference>
<comment type="similarity">
    <text evidence="1 14">Belongs to the cholesterol-dependent cytolysin family.</text>
</comment>
<dbReference type="Pfam" id="PF17440">
    <property type="entry name" value="Thiol_cytolys_C"/>
    <property type="match status" value="1"/>
</dbReference>
<evidence type="ECO:0000313" key="16">
    <source>
        <dbReference type="EMBL" id="CAZ55392.1"/>
    </source>
</evidence>
<dbReference type="GO" id="GO:0031640">
    <property type="term" value="P:killing of cells of another organism"/>
    <property type="evidence" value="ECO:0007669"/>
    <property type="project" value="UniProtKB-KW"/>
</dbReference>
<dbReference type="InterPro" id="IPR036363">
    <property type="entry name" value="Thiol_cytolysin_ab_sf"/>
</dbReference>
<dbReference type="GO" id="GO:0015485">
    <property type="term" value="F:cholesterol binding"/>
    <property type="evidence" value="ECO:0007669"/>
    <property type="project" value="InterPro"/>
</dbReference>
<keyword evidence="8 14" id="KW-0204">Cytolysis</keyword>
<dbReference type="Gene3D" id="3.90.840.10">
    <property type="entry name" value="Thiol-activated cytolysin superfamily/Thiol-activated cytolysin, alpha-beta domain"/>
    <property type="match status" value="1"/>
</dbReference>
<evidence type="ECO:0000256" key="13">
    <source>
        <dbReference type="ARBA" id="ARBA00030056"/>
    </source>
</evidence>
<dbReference type="RefSeq" id="WP_012775557.1">
    <property type="nucleotide sequence ID" value="NC_012926.1"/>
</dbReference>
<comment type="function">
    <text evidence="14">A cholesterol-dependent toxin that causes cytolysis by forming pores in cholesterol containing host membranes. After binding to target membranes, the protein undergoes a major conformation change, leading to its insertion in the host membrane and formation of an oligomeric pore complex. Cholesterol is required for binding to host membranes, membrane insertion and pore formation; cholesterol binding is mediated by a Thr-Leu pair in the C-terminus. Can be reversibly inactivated by oxidation.</text>
</comment>
<keyword evidence="5 14" id="KW-0800">Toxin</keyword>
<dbReference type="PATRIC" id="fig|568814.3.peg.585"/>
<dbReference type="InterPro" id="IPR001869">
    <property type="entry name" value="Thiol_cytolysin"/>
</dbReference>
<organism evidence="16 17">
    <name type="scientific">Streptococcus suis (strain BM407)</name>
    <dbReference type="NCBI Taxonomy" id="568814"/>
    <lineage>
        <taxon>Bacteria</taxon>
        <taxon>Bacillati</taxon>
        <taxon>Bacillota</taxon>
        <taxon>Bacilli</taxon>
        <taxon>Lactobacillales</taxon>
        <taxon>Streptococcaceae</taxon>
        <taxon>Streptococcus</taxon>
    </lineage>
</organism>
<dbReference type="Gene3D" id="3.30.1040.20">
    <property type="match status" value="1"/>
</dbReference>
<dbReference type="InterPro" id="IPR038700">
    <property type="entry name" value="Thiol_cytolys_C_sf"/>
</dbReference>
<dbReference type="SMR" id="A0A0H3MU02"/>
<dbReference type="GO" id="GO:0020002">
    <property type="term" value="C:host cell plasma membrane"/>
    <property type="evidence" value="ECO:0007669"/>
    <property type="project" value="UniProtKB-SubCell"/>
</dbReference>
<keyword evidence="4 14" id="KW-0964">Secreted</keyword>
<keyword evidence="9 14" id="KW-1043">Host membrane</keyword>
<keyword evidence="17" id="KW-1185">Reference proteome</keyword>
<protein>
    <recommendedName>
        <fullName evidence="13 14">Thiol-activated cytolysin</fullName>
    </recommendedName>
</protein>
<evidence type="ECO:0000256" key="7">
    <source>
        <dbReference type="ARBA" id="ARBA00022735"/>
    </source>
</evidence>
<accession>A0A0H3MU02</accession>
<dbReference type="KEGG" id="ssb:SSUBM407_0558"/>
<keyword evidence="6 14" id="KW-0812">Transmembrane</keyword>
<dbReference type="Proteomes" id="UP000009077">
    <property type="component" value="Chromosome"/>
</dbReference>
<dbReference type="PRINTS" id="PR01400">
    <property type="entry name" value="TACYTOLYSIN"/>
</dbReference>
<feature type="domain" description="Thiol-activated cytolysin C-terminal" evidence="15">
    <location>
        <begin position="391"/>
        <end position="490"/>
    </location>
</feature>
<keyword evidence="11 14" id="KW-0446">Lipid-binding</keyword>
<evidence type="ECO:0000259" key="15">
    <source>
        <dbReference type="Pfam" id="PF17440"/>
    </source>
</evidence>
<evidence type="ECO:0000313" key="17">
    <source>
        <dbReference type="Proteomes" id="UP000009077"/>
    </source>
</evidence>
<proteinExistence type="inferred from homology"/>